<dbReference type="Proteomes" id="UP000184543">
    <property type="component" value="Unassembled WGS sequence"/>
</dbReference>
<sequence length="58" mass="6323">MKNLGEGTSVNDKADFFGCLGFNIGQIQVQPVLFPYIGMMDWAKNGFLTSALPLSNIL</sequence>
<protein>
    <submittedName>
        <fullName evidence="1">Uncharacterized protein</fullName>
    </submittedName>
</protein>
<reference evidence="2" key="1">
    <citation type="submission" date="2016-11" db="EMBL/GenBank/DDBJ databases">
        <authorList>
            <person name="Varghese N."/>
            <person name="Submissions S."/>
        </authorList>
    </citation>
    <scope>NUCLEOTIDE SEQUENCE [LARGE SCALE GENOMIC DNA]</scope>
    <source>
        <strain evidence="2">DSM 19858</strain>
    </source>
</reference>
<dbReference type="EMBL" id="FQYU01000001">
    <property type="protein sequence ID" value="SHI59406.1"/>
    <property type="molecule type" value="Genomic_DNA"/>
</dbReference>
<evidence type="ECO:0000313" key="2">
    <source>
        <dbReference type="Proteomes" id="UP000184543"/>
    </source>
</evidence>
<gene>
    <name evidence="1" type="ORF">SAMN04488513_101737</name>
</gene>
<dbReference type="AlphaFoldDB" id="A0A1M6CEJ9"/>
<proteinExistence type="predicted"/>
<evidence type="ECO:0000313" key="1">
    <source>
        <dbReference type="EMBL" id="SHI59406.1"/>
    </source>
</evidence>
<organism evidence="1 2">
    <name type="scientific">Pseudozobellia thermophila</name>
    <dbReference type="NCBI Taxonomy" id="192903"/>
    <lineage>
        <taxon>Bacteria</taxon>
        <taxon>Pseudomonadati</taxon>
        <taxon>Bacteroidota</taxon>
        <taxon>Flavobacteriia</taxon>
        <taxon>Flavobacteriales</taxon>
        <taxon>Flavobacteriaceae</taxon>
        <taxon>Pseudozobellia</taxon>
    </lineage>
</organism>
<accession>A0A1M6CEJ9</accession>
<keyword evidence="2" id="KW-1185">Reference proteome</keyword>
<name>A0A1M6CEJ9_9FLAO</name>
<dbReference type="STRING" id="192903.SAMN04488513_101737"/>
<dbReference type="RefSeq" id="WP_170863108.1">
    <property type="nucleotide sequence ID" value="NZ_FQYU01000001.1"/>
</dbReference>